<proteinExistence type="inferred from homology"/>
<dbReference type="InterPro" id="IPR051317">
    <property type="entry name" value="Gfo/Idh/MocA_oxidoreduct"/>
</dbReference>
<dbReference type="InterPro" id="IPR004104">
    <property type="entry name" value="Gfo/Idh/MocA-like_OxRdtase_C"/>
</dbReference>
<comment type="similarity">
    <text evidence="1">Belongs to the Gfo/Idh/MocA family.</text>
</comment>
<dbReference type="Pfam" id="PF02894">
    <property type="entry name" value="GFO_IDH_MocA_C"/>
    <property type="match status" value="1"/>
</dbReference>
<dbReference type="Pfam" id="PF01408">
    <property type="entry name" value="GFO_IDH_MocA"/>
    <property type="match status" value="1"/>
</dbReference>
<evidence type="ECO:0000256" key="1">
    <source>
        <dbReference type="ARBA" id="ARBA00010928"/>
    </source>
</evidence>
<accession>A0A9X2SZN1</accession>
<keyword evidence="2" id="KW-0560">Oxidoreductase</keyword>
<dbReference type="EMBL" id="JANSUY010000021">
    <property type="protein sequence ID" value="MCR9016907.1"/>
    <property type="molecule type" value="Genomic_DNA"/>
</dbReference>
<sequence length="347" mass="39190">MSKIKTALVGYGSVAENFHAPLISVCDDLELVAVVERSQQKSKIKYPGVQVFKSLEELLENDAADLIVIVTPNEFHFSQAKLALEAGKHVVVDKPVTIHSKEAKELKELAESKNLILSVFQNRRLDGDILSIKKILREQILARIVHFESHFDRFRPNLVDNWREKEVPGNGITYDLGTHLIDQVVMLFGRPAWIYAEILKQRTGAVADDFFDITMMYDGINVRLTASVLANAPIPRFLILGEKGSYAKYGLDVQEKAFKAGQIPVGVNWGMENSEVWGKLHLEKATVSYPTERGDYRIFYQNIADAIHGKTSLDVKMSEAIDVLKIIEAAFLSNKEGRRVYKEEVFR</sequence>
<dbReference type="Gene3D" id="3.30.360.10">
    <property type="entry name" value="Dihydrodipicolinate Reductase, domain 2"/>
    <property type="match status" value="1"/>
</dbReference>
<dbReference type="GO" id="GO:0000166">
    <property type="term" value="F:nucleotide binding"/>
    <property type="evidence" value="ECO:0007669"/>
    <property type="project" value="InterPro"/>
</dbReference>
<name>A0A9X2SZN1_9BACT</name>
<reference evidence="5" key="1">
    <citation type="submission" date="2022-08" db="EMBL/GenBank/DDBJ databases">
        <authorList>
            <person name="Zhang D."/>
        </authorList>
    </citation>
    <scope>NUCLEOTIDE SEQUENCE</scope>
    <source>
        <strain evidence="5">XJ19-11</strain>
    </source>
</reference>
<evidence type="ECO:0000259" key="4">
    <source>
        <dbReference type="Pfam" id="PF02894"/>
    </source>
</evidence>
<dbReference type="PANTHER" id="PTHR43708:SF5">
    <property type="entry name" value="CONSERVED EXPRESSED OXIDOREDUCTASE (EUROFUNG)-RELATED"/>
    <property type="match status" value="1"/>
</dbReference>
<gene>
    <name evidence="5" type="ORF">NU887_17875</name>
</gene>
<comment type="caution">
    <text evidence="5">The sequence shown here is derived from an EMBL/GenBank/DDBJ whole genome shotgun (WGS) entry which is preliminary data.</text>
</comment>
<evidence type="ECO:0000313" key="6">
    <source>
        <dbReference type="Proteomes" id="UP001142175"/>
    </source>
</evidence>
<evidence type="ECO:0000256" key="2">
    <source>
        <dbReference type="ARBA" id="ARBA00023002"/>
    </source>
</evidence>
<dbReference type="GO" id="GO:0016491">
    <property type="term" value="F:oxidoreductase activity"/>
    <property type="evidence" value="ECO:0007669"/>
    <property type="project" value="UniProtKB-KW"/>
</dbReference>
<dbReference type="Gene3D" id="3.40.50.720">
    <property type="entry name" value="NAD(P)-binding Rossmann-like Domain"/>
    <property type="match status" value="1"/>
</dbReference>
<dbReference type="NCBIfam" id="NF008607">
    <property type="entry name" value="PRK11579.1"/>
    <property type="match status" value="1"/>
</dbReference>
<dbReference type="Proteomes" id="UP001142175">
    <property type="component" value="Unassembled WGS sequence"/>
</dbReference>
<evidence type="ECO:0000259" key="3">
    <source>
        <dbReference type="Pfam" id="PF01408"/>
    </source>
</evidence>
<dbReference type="AlphaFoldDB" id="A0A9X2SZN1"/>
<organism evidence="5 6">
    <name type="scientific">Aquiflexum gelatinilyticum</name>
    <dbReference type="NCBI Taxonomy" id="2961943"/>
    <lineage>
        <taxon>Bacteria</taxon>
        <taxon>Pseudomonadati</taxon>
        <taxon>Bacteroidota</taxon>
        <taxon>Cytophagia</taxon>
        <taxon>Cytophagales</taxon>
        <taxon>Cyclobacteriaceae</taxon>
        <taxon>Aquiflexum</taxon>
    </lineage>
</organism>
<keyword evidence="6" id="KW-1185">Reference proteome</keyword>
<dbReference type="RefSeq" id="WP_258424753.1">
    <property type="nucleotide sequence ID" value="NZ_JANSUY010000021.1"/>
</dbReference>
<dbReference type="PANTHER" id="PTHR43708">
    <property type="entry name" value="CONSERVED EXPRESSED OXIDOREDUCTASE (EUROFUNG)"/>
    <property type="match status" value="1"/>
</dbReference>
<evidence type="ECO:0000313" key="5">
    <source>
        <dbReference type="EMBL" id="MCR9016907.1"/>
    </source>
</evidence>
<feature type="domain" description="Gfo/Idh/MocA-like oxidoreductase N-terminal" evidence="3">
    <location>
        <begin position="4"/>
        <end position="119"/>
    </location>
</feature>
<dbReference type="SUPFAM" id="SSF51735">
    <property type="entry name" value="NAD(P)-binding Rossmann-fold domains"/>
    <property type="match status" value="1"/>
</dbReference>
<protein>
    <submittedName>
        <fullName evidence="5">Oxidoreductase</fullName>
    </submittedName>
</protein>
<dbReference type="InterPro" id="IPR036291">
    <property type="entry name" value="NAD(P)-bd_dom_sf"/>
</dbReference>
<feature type="domain" description="Gfo/Idh/MocA-like oxidoreductase C-terminal" evidence="4">
    <location>
        <begin position="133"/>
        <end position="340"/>
    </location>
</feature>
<dbReference type="InterPro" id="IPR000683">
    <property type="entry name" value="Gfo/Idh/MocA-like_OxRdtase_N"/>
</dbReference>